<keyword evidence="3" id="KW-0460">Magnesium</keyword>
<dbReference type="GO" id="GO:0046872">
    <property type="term" value="F:metal ion binding"/>
    <property type="evidence" value="ECO:0007669"/>
    <property type="project" value="UniProtKB-KW"/>
</dbReference>
<dbReference type="EMBL" id="RCHU01000449">
    <property type="protein sequence ID" value="TKS04819.1"/>
    <property type="molecule type" value="Genomic_DNA"/>
</dbReference>
<comment type="caution">
    <text evidence="6">The sequence shown here is derived from an EMBL/GenBank/DDBJ whole genome shotgun (WGS) entry which is preliminary data.</text>
</comment>
<feature type="transmembrane region" description="Helical" evidence="4">
    <location>
        <begin position="280"/>
        <end position="305"/>
    </location>
</feature>
<keyword evidence="4" id="KW-0472">Membrane</keyword>
<dbReference type="PANTHER" id="PTHR24092:SF19">
    <property type="entry name" value="PHOSPHOLIPID-TRANSPORTING ATPASE"/>
    <property type="match status" value="1"/>
</dbReference>
<dbReference type="InterPro" id="IPR032630">
    <property type="entry name" value="P_typ_ATPase_c"/>
</dbReference>
<gene>
    <name evidence="6" type="ORF">D5086_0000139250</name>
</gene>
<dbReference type="GO" id="GO:0140326">
    <property type="term" value="F:ATPase-coupled intramembrane lipid transporter activity"/>
    <property type="evidence" value="ECO:0007669"/>
    <property type="project" value="TreeGrafter"/>
</dbReference>
<keyword evidence="2" id="KW-0479">Metal-binding</keyword>
<dbReference type="Gene3D" id="3.40.50.1000">
    <property type="entry name" value="HAD superfamily/HAD-like"/>
    <property type="match status" value="1"/>
</dbReference>
<dbReference type="InterPro" id="IPR036412">
    <property type="entry name" value="HAD-like_sf"/>
</dbReference>
<feature type="domain" description="P-type ATPase C-terminal" evidence="5">
    <location>
        <begin position="282"/>
        <end position="354"/>
    </location>
</feature>
<comment type="subcellular location">
    <subcellularLocation>
        <location evidence="1">Membrane</location>
        <topology evidence="1">Multi-pass membrane protein</topology>
    </subcellularLocation>
</comment>
<keyword evidence="4" id="KW-0812">Transmembrane</keyword>
<name>A0A4U5Q4Z2_POPAL</name>
<keyword evidence="4" id="KW-1133">Transmembrane helix</keyword>
<feature type="transmembrane region" description="Helical" evidence="4">
    <location>
        <begin position="325"/>
        <end position="347"/>
    </location>
</feature>
<evidence type="ECO:0000313" key="6">
    <source>
        <dbReference type="EMBL" id="TKS04819.1"/>
    </source>
</evidence>
<dbReference type="Pfam" id="PF08282">
    <property type="entry name" value="Hydrolase_3"/>
    <property type="match status" value="1"/>
</dbReference>
<dbReference type="STRING" id="43335.A0A4U5Q4Z2"/>
<proteinExistence type="predicted"/>
<protein>
    <submittedName>
        <fullName evidence="6">Phospholipid-translocating ATPase</fullName>
    </submittedName>
</protein>
<evidence type="ECO:0000256" key="3">
    <source>
        <dbReference type="ARBA" id="ARBA00022842"/>
    </source>
</evidence>
<dbReference type="InterPro" id="IPR023214">
    <property type="entry name" value="HAD_sf"/>
</dbReference>
<evidence type="ECO:0000256" key="2">
    <source>
        <dbReference type="ARBA" id="ARBA00022723"/>
    </source>
</evidence>
<dbReference type="AlphaFoldDB" id="A0A4U5Q4Z2"/>
<organism evidence="6">
    <name type="scientific">Populus alba</name>
    <name type="common">White poplar</name>
    <dbReference type="NCBI Taxonomy" id="43335"/>
    <lineage>
        <taxon>Eukaryota</taxon>
        <taxon>Viridiplantae</taxon>
        <taxon>Streptophyta</taxon>
        <taxon>Embryophyta</taxon>
        <taxon>Tracheophyta</taxon>
        <taxon>Spermatophyta</taxon>
        <taxon>Magnoliopsida</taxon>
        <taxon>eudicotyledons</taxon>
        <taxon>Gunneridae</taxon>
        <taxon>Pentapetalae</taxon>
        <taxon>rosids</taxon>
        <taxon>fabids</taxon>
        <taxon>Malpighiales</taxon>
        <taxon>Salicaceae</taxon>
        <taxon>Saliceae</taxon>
        <taxon>Populus</taxon>
    </lineage>
</organism>
<evidence type="ECO:0000256" key="4">
    <source>
        <dbReference type="SAM" id="Phobius"/>
    </source>
</evidence>
<evidence type="ECO:0000259" key="5">
    <source>
        <dbReference type="Pfam" id="PF16212"/>
    </source>
</evidence>
<evidence type="ECO:0000256" key="1">
    <source>
        <dbReference type="ARBA" id="ARBA00004141"/>
    </source>
</evidence>
<dbReference type="GO" id="GO:0005886">
    <property type="term" value="C:plasma membrane"/>
    <property type="evidence" value="ECO:0007669"/>
    <property type="project" value="TreeGrafter"/>
</dbReference>
<dbReference type="Pfam" id="PF16212">
    <property type="entry name" value="PhoLip_ATPase_C"/>
    <property type="match status" value="1"/>
</dbReference>
<dbReference type="GO" id="GO:0045332">
    <property type="term" value="P:phospholipid translocation"/>
    <property type="evidence" value="ECO:0007669"/>
    <property type="project" value="TreeGrafter"/>
</dbReference>
<dbReference type="PANTHER" id="PTHR24092">
    <property type="entry name" value="PROBABLE PHOSPHOLIPID-TRANSPORTING ATPASE"/>
    <property type="match status" value="1"/>
</dbReference>
<sequence length="441" mass="49369">MGSLLPPLSLSVGSDICPERNMCSGSSLHACILLSGQLKSQGRGVTTAREAVTDAAEKQRGNCDVSLIPRVSDRQRNLPERRLFSGTYHSLISHLVKTRHVVNHPSQTKWLYPNSFYHVDRLHNRIGSGMTWNIPFVSFFQVPNNTKLGNFLQRLILLLPNSKRLLSSSPSSLDFVIARHSYLDSLFQPPCFDYMGDIILKLVQILKSCDYRTLAIGDGGNDVRMIHQADIGVGISGREGLQAARAADYSTGNENSRLQRLHKSLCHECPLLRDSRVGKLVSFTILQHLAIWGNLIAFYVINWIVSVIPSAGMYTIMFQLCGQPSYWITIFLIVAAGMVRILAIKYFRYTYAPSKINTLQQAERLGGPILSLGNIERQQRVILKDVAPVSITQSKNINPVYEPLLSDSPSSRRLLGSGTPFDFFQSQSRLSSIYSRNWKDN</sequence>
<reference evidence="6" key="1">
    <citation type="submission" date="2018-10" db="EMBL/GenBank/DDBJ databases">
        <title>Population genomic analysis revealed the cold adaptation of white poplar.</title>
        <authorList>
            <person name="Liu Y.-J."/>
        </authorList>
    </citation>
    <scope>NUCLEOTIDE SEQUENCE [LARGE SCALE GENOMIC DNA]</scope>
    <source>
        <strain evidence="6">PAL-ZL1</strain>
    </source>
</reference>
<accession>A0A4U5Q4Z2</accession>
<dbReference type="SUPFAM" id="SSF56784">
    <property type="entry name" value="HAD-like"/>
    <property type="match status" value="1"/>
</dbReference>